<dbReference type="AlphaFoldDB" id="W6Q888"/>
<protein>
    <submittedName>
        <fullName evidence="1">Genomic scaffold, ProqFM164S02</fullName>
    </submittedName>
</protein>
<keyword evidence="2" id="KW-1185">Reference proteome</keyword>
<evidence type="ECO:0000313" key="2">
    <source>
        <dbReference type="Proteomes" id="UP000030686"/>
    </source>
</evidence>
<name>W6Q888_PENRF</name>
<organism evidence="1 2">
    <name type="scientific">Penicillium roqueforti (strain FM164)</name>
    <dbReference type="NCBI Taxonomy" id="1365484"/>
    <lineage>
        <taxon>Eukaryota</taxon>
        <taxon>Fungi</taxon>
        <taxon>Dikarya</taxon>
        <taxon>Ascomycota</taxon>
        <taxon>Pezizomycotina</taxon>
        <taxon>Eurotiomycetes</taxon>
        <taxon>Eurotiomycetidae</taxon>
        <taxon>Eurotiales</taxon>
        <taxon>Aspergillaceae</taxon>
        <taxon>Penicillium</taxon>
    </lineage>
</organism>
<dbReference type="EMBL" id="HG792016">
    <property type="protein sequence ID" value="CDM30454.1"/>
    <property type="molecule type" value="Genomic_DNA"/>
</dbReference>
<dbReference type="Proteomes" id="UP000030686">
    <property type="component" value="Unassembled WGS sequence"/>
</dbReference>
<accession>W6Q888</accession>
<reference evidence="1" key="1">
    <citation type="journal article" date="2014" name="Nat. Commun.">
        <title>Multiple recent horizontal transfers of a large genomic region in cheese making fungi.</title>
        <authorList>
            <person name="Cheeseman K."/>
            <person name="Ropars J."/>
            <person name="Renault P."/>
            <person name="Dupont J."/>
            <person name="Gouzy J."/>
            <person name="Branca A."/>
            <person name="Abraham A.L."/>
            <person name="Ceppi M."/>
            <person name="Conseiller E."/>
            <person name="Debuchy R."/>
            <person name="Malagnac F."/>
            <person name="Goarin A."/>
            <person name="Silar P."/>
            <person name="Lacoste S."/>
            <person name="Sallet E."/>
            <person name="Bensimon A."/>
            <person name="Giraud T."/>
            <person name="Brygoo Y."/>
        </authorList>
    </citation>
    <scope>NUCLEOTIDE SEQUENCE [LARGE SCALE GENOMIC DNA]</scope>
    <source>
        <strain evidence="1">FM164</strain>
    </source>
</reference>
<evidence type="ECO:0000313" key="1">
    <source>
        <dbReference type="EMBL" id="CDM30454.1"/>
    </source>
</evidence>
<proteinExistence type="predicted"/>
<sequence>MWILSLTPGTGPLIGQLRISYYILPVPLGEPCHPFNNGFHCRPIIKWLWIIGGWDF</sequence>
<gene>
    <name evidence="1" type="ORF">PROQFM164_S02g000603</name>
</gene>